<proteinExistence type="predicted"/>
<name>A0A9W9IH46_9EURO</name>
<dbReference type="Proteomes" id="UP001146351">
    <property type="component" value="Unassembled WGS sequence"/>
</dbReference>
<reference evidence="1" key="1">
    <citation type="submission" date="2022-11" db="EMBL/GenBank/DDBJ databases">
        <authorList>
            <person name="Petersen C."/>
        </authorList>
    </citation>
    <scope>NUCLEOTIDE SEQUENCE</scope>
    <source>
        <strain evidence="1">IBT 21917</strain>
    </source>
</reference>
<organism evidence="1 2">
    <name type="scientific">Penicillium capsulatum</name>
    <dbReference type="NCBI Taxonomy" id="69766"/>
    <lineage>
        <taxon>Eukaryota</taxon>
        <taxon>Fungi</taxon>
        <taxon>Dikarya</taxon>
        <taxon>Ascomycota</taxon>
        <taxon>Pezizomycotina</taxon>
        <taxon>Eurotiomycetes</taxon>
        <taxon>Eurotiomycetidae</taxon>
        <taxon>Eurotiales</taxon>
        <taxon>Aspergillaceae</taxon>
        <taxon>Penicillium</taxon>
    </lineage>
</organism>
<evidence type="ECO:0000313" key="2">
    <source>
        <dbReference type="Proteomes" id="UP001146351"/>
    </source>
</evidence>
<evidence type="ECO:0008006" key="3">
    <source>
        <dbReference type="Google" id="ProtNLM"/>
    </source>
</evidence>
<dbReference type="AlphaFoldDB" id="A0A9W9IH46"/>
<dbReference type="OrthoDB" id="2150604at2759"/>
<gene>
    <name evidence="1" type="ORF">N7492_002203</name>
</gene>
<sequence length="481" mass="53067">MASPTFLRFASPNERRTISREDVGFYNAVVIAAVYEVVNESLDVTSPQSFFSPLKQCILAHPFLSVVVQNKDTEKPSYGSVSSVNLEDHISIDRDQEIDRDGERTTFEKALPPILDRPWPADLPPWRIVVLPLASCPESSAKRCLIAFAFSHTLGDGMVGITFHRTFLEAWKNASDAVKKVSRWVVPTKRVLPEPFDTPERLPISWSFLLAPLLAVYLPKRLALWMGLRAAVSTVDDGTWTGPPIFSETKATQNSRVRLLEIEAPLVEKALQTSRRHGAKLTSTLHQLIVRALSKAIPSPEVTNFVSGTAVDMRGSIGVPPYTWGLYVSGHYDVHPRVDLQERTVVSDEMWTKAGAMTRGLAECSARLQDQAIGLLRYVPSIRDWTLGKVGHARDCSYELSNLLAFDGTGSPECRISKMVFSQPGNVPSAPLVFNLISVKGASLTCAISWQTGALGMPVEKENSLVDVIELSLQTDLEALE</sequence>
<evidence type="ECO:0000313" key="1">
    <source>
        <dbReference type="EMBL" id="KAJ5178993.1"/>
    </source>
</evidence>
<dbReference type="PANTHER" id="PTHR28037">
    <property type="entry name" value="ALCOHOL O-ACETYLTRANSFERASE 1-RELATED"/>
    <property type="match status" value="1"/>
</dbReference>
<dbReference type="PANTHER" id="PTHR28037:SF1">
    <property type="entry name" value="ALCOHOL O-ACETYLTRANSFERASE 1-RELATED"/>
    <property type="match status" value="1"/>
</dbReference>
<accession>A0A9W9IH46</accession>
<protein>
    <recommendedName>
        <fullName evidence="3">Alcohol acetyltransferase</fullName>
    </recommendedName>
</protein>
<keyword evidence="2" id="KW-1185">Reference proteome</keyword>
<dbReference type="EMBL" id="JAPQKO010000002">
    <property type="protein sequence ID" value="KAJ5178993.1"/>
    <property type="molecule type" value="Genomic_DNA"/>
</dbReference>
<dbReference type="Pfam" id="PF07247">
    <property type="entry name" value="AATase"/>
    <property type="match status" value="1"/>
</dbReference>
<comment type="caution">
    <text evidence="1">The sequence shown here is derived from an EMBL/GenBank/DDBJ whole genome shotgun (WGS) entry which is preliminary data.</text>
</comment>
<dbReference type="GO" id="GO:0008080">
    <property type="term" value="F:N-acetyltransferase activity"/>
    <property type="evidence" value="ECO:0007669"/>
    <property type="project" value="TreeGrafter"/>
</dbReference>
<dbReference type="InterPro" id="IPR010828">
    <property type="entry name" value="Atf2/Sli1-like"/>
</dbReference>
<dbReference type="InterPro" id="IPR052058">
    <property type="entry name" value="Alcohol_O-acetyltransferase"/>
</dbReference>
<reference evidence="1" key="2">
    <citation type="journal article" date="2023" name="IMA Fungus">
        <title>Comparative genomic study of the Penicillium genus elucidates a diverse pangenome and 15 lateral gene transfer events.</title>
        <authorList>
            <person name="Petersen C."/>
            <person name="Sorensen T."/>
            <person name="Nielsen M.R."/>
            <person name="Sondergaard T.E."/>
            <person name="Sorensen J.L."/>
            <person name="Fitzpatrick D.A."/>
            <person name="Frisvad J.C."/>
            <person name="Nielsen K.L."/>
        </authorList>
    </citation>
    <scope>NUCLEOTIDE SEQUENCE</scope>
    <source>
        <strain evidence="1">IBT 21917</strain>
    </source>
</reference>